<organism evidence="1 2">
    <name type="scientific">Microbacterium paraoxydans</name>
    <dbReference type="NCBI Taxonomy" id="199592"/>
    <lineage>
        <taxon>Bacteria</taxon>
        <taxon>Bacillati</taxon>
        <taxon>Actinomycetota</taxon>
        <taxon>Actinomycetes</taxon>
        <taxon>Micrococcales</taxon>
        <taxon>Microbacteriaceae</taxon>
        <taxon>Microbacterium</taxon>
    </lineage>
</organism>
<dbReference type="GeneID" id="36299703"/>
<dbReference type="Pfam" id="PF13830">
    <property type="entry name" value="DUF4192"/>
    <property type="match status" value="2"/>
</dbReference>
<reference evidence="1 2" key="1">
    <citation type="submission" date="2016-10" db="EMBL/GenBank/DDBJ databases">
        <authorList>
            <person name="de Groot N.N."/>
        </authorList>
    </citation>
    <scope>NUCLEOTIDE SEQUENCE [LARGE SCALE GENOMIC DNA]</scope>
    <source>
        <strain evidence="1 2">DSM 15019</strain>
    </source>
</reference>
<protein>
    <recommendedName>
        <fullName evidence="3">DUF4192 domain-containing protein</fullName>
    </recommendedName>
</protein>
<evidence type="ECO:0008006" key="3">
    <source>
        <dbReference type="Google" id="ProtNLM"/>
    </source>
</evidence>
<sequence length="371" mass="39004">MTTVLRASDSAQFLGIVPALAGFTPHESIALLPFHGSRSDGAMRLDLPDAAVPPLHYAAAAVELLGRVPGTDALAVVVYTDEPPQTTPDGLVLPQAVTVDTLLGCAEEAGLRTVEALCVTPEGWARYDDEDPTLHPLSDIVPPPDASSLGDVSGDQFSGAGLPPVSAAEEDQMARILRGLDAALAPGQADPSRSAEPEVISACALLDDIPAFLESVVHHHDSLRPFDTAALVWCLGRPPVRDAAIAQWATDHRRGIRTMEAQLAFAASGAPVPDDIGRVFLGRGPAPDGERLRAALHAVRDATALAPRAARPGPLTVAAWLSWALGRATHAGRYLDMAREIDPGYSLALLLDTMMCGAVLPEWAFHGRRGA</sequence>
<evidence type="ECO:0000313" key="1">
    <source>
        <dbReference type="EMBL" id="SDS75152.1"/>
    </source>
</evidence>
<dbReference type="RefSeq" id="WP_060921410.1">
    <property type="nucleotide sequence ID" value="NZ_LT629770.1"/>
</dbReference>
<accession>A0A1H1URK5</accession>
<gene>
    <name evidence="1" type="ORF">SAMN04489809_2587</name>
</gene>
<dbReference type="AlphaFoldDB" id="A0A1H1URK5"/>
<dbReference type="EMBL" id="LT629770">
    <property type="protein sequence ID" value="SDS75152.1"/>
    <property type="molecule type" value="Genomic_DNA"/>
</dbReference>
<evidence type="ECO:0000313" key="2">
    <source>
        <dbReference type="Proteomes" id="UP000182126"/>
    </source>
</evidence>
<dbReference type="Proteomes" id="UP000182126">
    <property type="component" value="Chromosome I"/>
</dbReference>
<dbReference type="InterPro" id="IPR025447">
    <property type="entry name" value="DUF4192"/>
</dbReference>
<name>A0A1H1URK5_9MICO</name>
<proteinExistence type="predicted"/>